<accession>A0AAD5K4N1</accession>
<protein>
    <submittedName>
        <fullName evidence="1">Uncharacterized protein</fullName>
    </submittedName>
</protein>
<evidence type="ECO:0000313" key="1">
    <source>
        <dbReference type="EMBL" id="KAI9255090.1"/>
    </source>
</evidence>
<dbReference type="EMBL" id="JAIXMP010000023">
    <property type="protein sequence ID" value="KAI9255090.1"/>
    <property type="molecule type" value="Genomic_DNA"/>
</dbReference>
<dbReference type="AlphaFoldDB" id="A0AAD5K4N1"/>
<dbReference type="SUPFAM" id="SSF52047">
    <property type="entry name" value="RNI-like"/>
    <property type="match status" value="1"/>
</dbReference>
<keyword evidence="2" id="KW-1185">Reference proteome</keyword>
<evidence type="ECO:0000313" key="2">
    <source>
        <dbReference type="Proteomes" id="UP001209540"/>
    </source>
</evidence>
<sequence length="346" mass="39811">MSPKIYRLPYWVIRKGRVYQSHVEYASTTINYVYEQNLLLVLLDNRSYGYTMNSWYNEAYADAQKLTKIVPTSSSGYARFCKLLFSHITLPIPKARLDIRFWVDNGSIVTIATILATCRKLTDLRYYIGDTKSSTFIGNLATLVNHHYLVNLDLTAKPLYIESLIRLCLKLRKINIAKFCDADVWILDVFLTQAIKAPNLEILGIIEFSTSCHSLPQLEGKKDNIKNGTGLRVLWISQKHDELSDSYLTKVFQLMHQHRETLENVNMTLSGPMITKTKNTHNFQTSHQYPSSLEFLHLERHREVSDAVLKMLTRIKTLKKITFTNLSNVSTKGITDFFSKIGCQLT</sequence>
<reference evidence="1" key="1">
    <citation type="journal article" date="2022" name="IScience">
        <title>Evolution of zygomycete secretomes and the origins of terrestrial fungal ecologies.</title>
        <authorList>
            <person name="Chang Y."/>
            <person name="Wang Y."/>
            <person name="Mondo S."/>
            <person name="Ahrendt S."/>
            <person name="Andreopoulos W."/>
            <person name="Barry K."/>
            <person name="Beard J."/>
            <person name="Benny G.L."/>
            <person name="Blankenship S."/>
            <person name="Bonito G."/>
            <person name="Cuomo C."/>
            <person name="Desiro A."/>
            <person name="Gervers K.A."/>
            <person name="Hundley H."/>
            <person name="Kuo A."/>
            <person name="LaButti K."/>
            <person name="Lang B.F."/>
            <person name="Lipzen A."/>
            <person name="O'Donnell K."/>
            <person name="Pangilinan J."/>
            <person name="Reynolds N."/>
            <person name="Sandor L."/>
            <person name="Smith M.E."/>
            <person name="Tsang A."/>
            <person name="Grigoriev I.V."/>
            <person name="Stajich J.E."/>
            <person name="Spatafora J.W."/>
        </authorList>
    </citation>
    <scope>NUCLEOTIDE SEQUENCE</scope>
    <source>
        <strain evidence="1">RSA 2281</strain>
    </source>
</reference>
<proteinExistence type="predicted"/>
<gene>
    <name evidence="1" type="ORF">BDA99DRAFT_540004</name>
</gene>
<dbReference type="Proteomes" id="UP001209540">
    <property type="component" value="Unassembled WGS sequence"/>
</dbReference>
<organism evidence="1 2">
    <name type="scientific">Phascolomyces articulosus</name>
    <dbReference type="NCBI Taxonomy" id="60185"/>
    <lineage>
        <taxon>Eukaryota</taxon>
        <taxon>Fungi</taxon>
        <taxon>Fungi incertae sedis</taxon>
        <taxon>Mucoromycota</taxon>
        <taxon>Mucoromycotina</taxon>
        <taxon>Mucoromycetes</taxon>
        <taxon>Mucorales</taxon>
        <taxon>Lichtheimiaceae</taxon>
        <taxon>Phascolomyces</taxon>
    </lineage>
</organism>
<reference evidence="1" key="2">
    <citation type="submission" date="2023-02" db="EMBL/GenBank/DDBJ databases">
        <authorList>
            <consortium name="DOE Joint Genome Institute"/>
            <person name="Mondo S.J."/>
            <person name="Chang Y."/>
            <person name="Wang Y."/>
            <person name="Ahrendt S."/>
            <person name="Andreopoulos W."/>
            <person name="Barry K."/>
            <person name="Beard J."/>
            <person name="Benny G.L."/>
            <person name="Blankenship S."/>
            <person name="Bonito G."/>
            <person name="Cuomo C."/>
            <person name="Desiro A."/>
            <person name="Gervers K.A."/>
            <person name="Hundley H."/>
            <person name="Kuo A."/>
            <person name="LaButti K."/>
            <person name="Lang B.F."/>
            <person name="Lipzen A."/>
            <person name="O'Donnell K."/>
            <person name="Pangilinan J."/>
            <person name="Reynolds N."/>
            <person name="Sandor L."/>
            <person name="Smith M.W."/>
            <person name="Tsang A."/>
            <person name="Grigoriev I.V."/>
            <person name="Stajich J.E."/>
            <person name="Spatafora J.W."/>
        </authorList>
    </citation>
    <scope>NUCLEOTIDE SEQUENCE</scope>
    <source>
        <strain evidence="1">RSA 2281</strain>
    </source>
</reference>
<name>A0AAD5K4N1_9FUNG</name>
<comment type="caution">
    <text evidence="1">The sequence shown here is derived from an EMBL/GenBank/DDBJ whole genome shotgun (WGS) entry which is preliminary data.</text>
</comment>